<feature type="transmembrane region" description="Helical" evidence="8">
    <location>
        <begin position="39"/>
        <end position="58"/>
    </location>
</feature>
<gene>
    <name evidence="9" type="ORF">KAK10_08645</name>
</gene>
<feature type="transmembrane region" description="Helical" evidence="8">
    <location>
        <begin position="252"/>
        <end position="269"/>
    </location>
</feature>
<feature type="transmembrane region" description="Helical" evidence="8">
    <location>
        <begin position="275"/>
        <end position="300"/>
    </location>
</feature>
<keyword evidence="10" id="KW-1185">Reference proteome</keyword>
<evidence type="ECO:0000256" key="2">
    <source>
        <dbReference type="ARBA" id="ARBA00009773"/>
    </source>
</evidence>
<evidence type="ECO:0000313" key="9">
    <source>
        <dbReference type="EMBL" id="MCM2437974.1"/>
    </source>
</evidence>
<keyword evidence="5 8" id="KW-0812">Transmembrane</keyword>
<dbReference type="Pfam" id="PF01594">
    <property type="entry name" value="AI-2E_transport"/>
    <property type="match status" value="1"/>
</dbReference>
<accession>A0ABT0VKK4</accession>
<keyword evidence="3" id="KW-0813">Transport</keyword>
<evidence type="ECO:0000256" key="5">
    <source>
        <dbReference type="ARBA" id="ARBA00022692"/>
    </source>
</evidence>
<keyword evidence="7 8" id="KW-0472">Membrane</keyword>
<feature type="transmembrane region" description="Helical" evidence="8">
    <location>
        <begin position="12"/>
        <end position="33"/>
    </location>
</feature>
<evidence type="ECO:0000256" key="1">
    <source>
        <dbReference type="ARBA" id="ARBA00004651"/>
    </source>
</evidence>
<evidence type="ECO:0000256" key="6">
    <source>
        <dbReference type="ARBA" id="ARBA00022989"/>
    </source>
</evidence>
<evidence type="ECO:0000313" key="10">
    <source>
        <dbReference type="Proteomes" id="UP001057481"/>
    </source>
</evidence>
<reference evidence="9" key="1">
    <citation type="submission" date="2021-04" db="EMBL/GenBank/DDBJ databases">
        <title>Taxonomic assessment of Weissella genus.</title>
        <authorList>
            <person name="Fanelli F."/>
            <person name="Chieffi D."/>
            <person name="Dell'Aquila A."/>
            <person name="Gyu-Sung C."/>
            <person name="Franz C.M.A.P."/>
            <person name="Fusco V."/>
        </authorList>
    </citation>
    <scope>NUCLEOTIDE SEQUENCE</scope>
    <source>
        <strain evidence="9">LMG 25373</strain>
    </source>
</reference>
<comment type="subcellular location">
    <subcellularLocation>
        <location evidence="1">Cell membrane</location>
        <topology evidence="1">Multi-pass membrane protein</topology>
    </subcellularLocation>
</comment>
<protein>
    <submittedName>
        <fullName evidence="9">AI-2E family transporter</fullName>
    </submittedName>
</protein>
<dbReference type="RefSeq" id="WP_205143384.1">
    <property type="nucleotide sequence ID" value="NZ_JAFBDN010000005.1"/>
</dbReference>
<feature type="transmembrane region" description="Helical" evidence="8">
    <location>
        <begin position="79"/>
        <end position="100"/>
    </location>
</feature>
<organism evidence="9 10">
    <name type="scientific">Periweissella beninensis</name>
    <dbReference type="NCBI Taxonomy" id="504936"/>
    <lineage>
        <taxon>Bacteria</taxon>
        <taxon>Bacillati</taxon>
        <taxon>Bacillota</taxon>
        <taxon>Bacilli</taxon>
        <taxon>Lactobacillales</taxon>
        <taxon>Lactobacillaceae</taxon>
        <taxon>Periweissella</taxon>
    </lineage>
</organism>
<comment type="caution">
    <text evidence="9">The sequence shown here is derived from an EMBL/GenBank/DDBJ whole genome shotgun (WGS) entry which is preliminary data.</text>
</comment>
<dbReference type="EMBL" id="JAGMVS010000073">
    <property type="protein sequence ID" value="MCM2437974.1"/>
    <property type="molecule type" value="Genomic_DNA"/>
</dbReference>
<proteinExistence type="inferred from homology"/>
<name>A0ABT0VKK4_9LACO</name>
<evidence type="ECO:0000256" key="8">
    <source>
        <dbReference type="SAM" id="Phobius"/>
    </source>
</evidence>
<sequence length="374" mass="41538">MFEKSKYSQIFFWSLEVLIVALFIFVCTKISFLFSPIGIFIQTVFMPILISGFLFYLLNPIVGLIKKIKIKNFKMPHTLAVAIVLLVMFLGLTIVVLAVVPNLVTQVSRLLVNLPNFTTDLQKQMDVITSSKWIKQAGVKIDLKSLEGSFGKYAQLFLLGTANGLGTVIAKITSFTVTAITVPVMLFYMLNDGHKLMPTIKKLFQKDKADKVEELLGQMSKTISQYIDGQVIECLFVGVFTSIGYFIINQPYALLLGVIAGIANIIPYVGPYIGIFPALIVAITINNWQILWVIIVVIVVQQVDGNLIYPNIIGKTLKIHPLTIIIILLAAGNIAGIGGMILAIPFYAVIRTVVAYAWHIWQVQQITNDTEPKI</sequence>
<feature type="transmembrane region" description="Helical" evidence="8">
    <location>
        <begin position="168"/>
        <end position="190"/>
    </location>
</feature>
<evidence type="ECO:0000256" key="3">
    <source>
        <dbReference type="ARBA" id="ARBA00022448"/>
    </source>
</evidence>
<feature type="transmembrane region" description="Helical" evidence="8">
    <location>
        <begin position="321"/>
        <end position="348"/>
    </location>
</feature>
<dbReference type="PANTHER" id="PTHR21716">
    <property type="entry name" value="TRANSMEMBRANE PROTEIN"/>
    <property type="match status" value="1"/>
</dbReference>
<dbReference type="InterPro" id="IPR002549">
    <property type="entry name" value="AI-2E-like"/>
</dbReference>
<evidence type="ECO:0000256" key="4">
    <source>
        <dbReference type="ARBA" id="ARBA00022475"/>
    </source>
</evidence>
<keyword evidence="6 8" id="KW-1133">Transmembrane helix</keyword>
<evidence type="ECO:0000256" key="7">
    <source>
        <dbReference type="ARBA" id="ARBA00023136"/>
    </source>
</evidence>
<dbReference type="Proteomes" id="UP001057481">
    <property type="component" value="Unassembled WGS sequence"/>
</dbReference>
<keyword evidence="4" id="KW-1003">Cell membrane</keyword>
<comment type="similarity">
    <text evidence="2">Belongs to the autoinducer-2 exporter (AI-2E) (TC 2.A.86) family.</text>
</comment>
<dbReference type="PANTHER" id="PTHR21716:SF53">
    <property type="entry name" value="PERMEASE PERM-RELATED"/>
    <property type="match status" value="1"/>
</dbReference>